<feature type="compositionally biased region" description="Low complexity" evidence="2">
    <location>
        <begin position="1"/>
        <end position="11"/>
    </location>
</feature>
<dbReference type="PANTHER" id="PTHR35392">
    <property type="entry name" value="ZN(II)2CYS6 TRANSCRIPTION FACTOR (EUROFUNG)-RELATED-RELATED"/>
    <property type="match status" value="1"/>
</dbReference>
<dbReference type="Proteomes" id="UP001321749">
    <property type="component" value="Unassembled WGS sequence"/>
</dbReference>
<evidence type="ECO:0000313" key="4">
    <source>
        <dbReference type="EMBL" id="KAK4466359.1"/>
    </source>
</evidence>
<name>A0AAV9I3Z5_9PEZI</name>
<dbReference type="AlphaFoldDB" id="A0AAV9I3Z5"/>
<accession>A0AAV9I3Z5</accession>
<protein>
    <recommendedName>
        <fullName evidence="3">Zn(2)-C6 fungal-type domain-containing protein</fullName>
    </recommendedName>
</protein>
<feature type="region of interest" description="Disordered" evidence="2">
    <location>
        <begin position="79"/>
        <end position="100"/>
    </location>
</feature>
<feature type="region of interest" description="Disordered" evidence="2">
    <location>
        <begin position="186"/>
        <end position="205"/>
    </location>
</feature>
<sequence length="669" mass="75241">MATNLSGSHPWPGSPPPPDASFNTSLVLADNPGQWTHSIDRWAFQDGVDEGFVDSTPAWFDPADQDIDSEGWSGFGLERGSAPIPGSEIGARGGESISSRSSAEELSFEIIGVANTASAPERHSGSKSPYSTSTESSPWIITTPESTENSIASDAADWTDHFREDGVLEVDDTAGSAPALDITALRRADPTSSPAGPALGPSRVWTLPPRIRRKKKIKTIKSSSDDSRKRTEAGQAAKPAPRRRGAYTDEWKKANTALTRQLKSCIRCRMNRGRCDPDPLDITGACLTCRQMTGPTLCKMPCYRYIVTDAHLYREQQAPYQLFSKRWQSMDIVDIPASHWESDEIRTIAVAPSCVNAPFAFQVRKFRPVEGDRLQDEWPTPHGMNRVSMPNYAVADMRKAAMEMKAYIDQSIVTFINATVGGLDQLLWETYMMAFRHIRDAKTKEEQSLLSNTFRLWTVCRLSSNPSHICSEEKLDCAPVDCPHSPHYKAVPMPLIMTAQFECINYTTFLRPWSKAVLKQLNDLVLAKKREYWFTIYLSMFVLLHSCAMMTRRDEESARQWKLKTRYANPESIKAHHSGAQTMLAHFHFINKGVLPFSLPHTPEGQKELAKAANLTDEQVLFVWRTSNLFREPARAADMKFRRETGQVGHDLYWVSMLFDSDWKPHEND</sequence>
<feature type="domain" description="Zn(2)-C6 fungal-type" evidence="3">
    <location>
        <begin position="264"/>
        <end position="298"/>
    </location>
</feature>
<dbReference type="GO" id="GO:0008270">
    <property type="term" value="F:zinc ion binding"/>
    <property type="evidence" value="ECO:0007669"/>
    <property type="project" value="InterPro"/>
</dbReference>
<dbReference type="EMBL" id="MU864932">
    <property type="protein sequence ID" value="KAK4466359.1"/>
    <property type="molecule type" value="Genomic_DNA"/>
</dbReference>
<gene>
    <name evidence="4" type="ORF">QBC42DRAFT_166788</name>
</gene>
<evidence type="ECO:0000256" key="1">
    <source>
        <dbReference type="ARBA" id="ARBA00023242"/>
    </source>
</evidence>
<evidence type="ECO:0000313" key="5">
    <source>
        <dbReference type="Proteomes" id="UP001321749"/>
    </source>
</evidence>
<feature type="region of interest" description="Disordered" evidence="2">
    <location>
        <begin position="117"/>
        <end position="141"/>
    </location>
</feature>
<dbReference type="InterPro" id="IPR001138">
    <property type="entry name" value="Zn2Cys6_DnaBD"/>
</dbReference>
<keyword evidence="5" id="KW-1185">Reference proteome</keyword>
<reference evidence="4" key="2">
    <citation type="submission" date="2023-06" db="EMBL/GenBank/DDBJ databases">
        <authorList>
            <consortium name="Lawrence Berkeley National Laboratory"/>
            <person name="Mondo S.J."/>
            <person name="Hensen N."/>
            <person name="Bonometti L."/>
            <person name="Westerberg I."/>
            <person name="Brannstrom I.O."/>
            <person name="Guillou S."/>
            <person name="Cros-Aarteil S."/>
            <person name="Calhoun S."/>
            <person name="Haridas S."/>
            <person name="Kuo A."/>
            <person name="Pangilinan J."/>
            <person name="Riley R."/>
            <person name="Labutti K."/>
            <person name="Andreopoulos B."/>
            <person name="Lipzen A."/>
            <person name="Chen C."/>
            <person name="Yanf M."/>
            <person name="Daum C."/>
            <person name="Ng V."/>
            <person name="Clum A."/>
            <person name="Steindorff A."/>
            <person name="Ohm R."/>
            <person name="Martin F."/>
            <person name="Silar P."/>
            <person name="Natvig D."/>
            <person name="Lalanne C."/>
            <person name="Gautier V."/>
            <person name="Ament-Velasquez S.L."/>
            <person name="Kruys A."/>
            <person name="Hutchinson M.I."/>
            <person name="Powell A.J."/>
            <person name="Barry K."/>
            <person name="Miller A.N."/>
            <person name="Grigoriev I.V."/>
            <person name="Debuchy R."/>
            <person name="Gladieux P."/>
            <person name="Thoren M.H."/>
            <person name="Johannesson H."/>
        </authorList>
    </citation>
    <scope>NUCLEOTIDE SEQUENCE</scope>
    <source>
        <strain evidence="4">PSN324</strain>
    </source>
</reference>
<keyword evidence="1" id="KW-0539">Nucleus</keyword>
<proteinExistence type="predicted"/>
<comment type="caution">
    <text evidence="4">The sequence shown here is derived from an EMBL/GenBank/DDBJ whole genome shotgun (WGS) entry which is preliminary data.</text>
</comment>
<feature type="compositionally biased region" description="Basic and acidic residues" evidence="2">
    <location>
        <begin position="223"/>
        <end position="232"/>
    </location>
</feature>
<dbReference type="InterPro" id="IPR052973">
    <property type="entry name" value="Fungal_sec-metab_reg_TF"/>
</dbReference>
<feature type="compositionally biased region" description="Low complexity" evidence="2">
    <location>
        <begin position="126"/>
        <end position="138"/>
    </location>
</feature>
<reference evidence="4" key="1">
    <citation type="journal article" date="2023" name="Mol. Phylogenet. Evol.">
        <title>Genome-scale phylogeny and comparative genomics of the fungal order Sordariales.</title>
        <authorList>
            <person name="Hensen N."/>
            <person name="Bonometti L."/>
            <person name="Westerberg I."/>
            <person name="Brannstrom I.O."/>
            <person name="Guillou S."/>
            <person name="Cros-Aarteil S."/>
            <person name="Calhoun S."/>
            <person name="Haridas S."/>
            <person name="Kuo A."/>
            <person name="Mondo S."/>
            <person name="Pangilinan J."/>
            <person name="Riley R."/>
            <person name="LaButti K."/>
            <person name="Andreopoulos B."/>
            <person name="Lipzen A."/>
            <person name="Chen C."/>
            <person name="Yan M."/>
            <person name="Daum C."/>
            <person name="Ng V."/>
            <person name="Clum A."/>
            <person name="Steindorff A."/>
            <person name="Ohm R.A."/>
            <person name="Martin F."/>
            <person name="Silar P."/>
            <person name="Natvig D.O."/>
            <person name="Lalanne C."/>
            <person name="Gautier V."/>
            <person name="Ament-Velasquez S.L."/>
            <person name="Kruys A."/>
            <person name="Hutchinson M.I."/>
            <person name="Powell A.J."/>
            <person name="Barry K."/>
            <person name="Miller A.N."/>
            <person name="Grigoriev I.V."/>
            <person name="Debuchy R."/>
            <person name="Gladieux P."/>
            <person name="Hiltunen Thoren M."/>
            <person name="Johannesson H."/>
        </authorList>
    </citation>
    <scope>NUCLEOTIDE SEQUENCE</scope>
    <source>
        <strain evidence="4">PSN324</strain>
    </source>
</reference>
<organism evidence="4 5">
    <name type="scientific">Cladorrhinum samala</name>
    <dbReference type="NCBI Taxonomy" id="585594"/>
    <lineage>
        <taxon>Eukaryota</taxon>
        <taxon>Fungi</taxon>
        <taxon>Dikarya</taxon>
        <taxon>Ascomycota</taxon>
        <taxon>Pezizomycotina</taxon>
        <taxon>Sordariomycetes</taxon>
        <taxon>Sordariomycetidae</taxon>
        <taxon>Sordariales</taxon>
        <taxon>Podosporaceae</taxon>
        <taxon>Cladorrhinum</taxon>
    </lineage>
</organism>
<feature type="region of interest" description="Disordered" evidence="2">
    <location>
        <begin position="1"/>
        <end position="26"/>
    </location>
</feature>
<dbReference type="PANTHER" id="PTHR35392:SF3">
    <property type="entry name" value="ZN(2)-C6 FUNGAL-TYPE DOMAIN-CONTAINING PROTEIN"/>
    <property type="match status" value="1"/>
</dbReference>
<feature type="compositionally biased region" description="Low complexity" evidence="2">
    <location>
        <begin position="86"/>
        <end position="100"/>
    </location>
</feature>
<feature type="region of interest" description="Disordered" evidence="2">
    <location>
        <begin position="215"/>
        <end position="245"/>
    </location>
</feature>
<evidence type="ECO:0000256" key="2">
    <source>
        <dbReference type="SAM" id="MobiDB-lite"/>
    </source>
</evidence>
<evidence type="ECO:0000259" key="3">
    <source>
        <dbReference type="PROSITE" id="PS00463"/>
    </source>
</evidence>
<dbReference type="PROSITE" id="PS00463">
    <property type="entry name" value="ZN2_CY6_FUNGAL_1"/>
    <property type="match status" value="1"/>
</dbReference>
<dbReference type="GO" id="GO:0000981">
    <property type="term" value="F:DNA-binding transcription factor activity, RNA polymerase II-specific"/>
    <property type="evidence" value="ECO:0007669"/>
    <property type="project" value="InterPro"/>
</dbReference>